<dbReference type="EMBL" id="NHYE01001198">
    <property type="protein sequence ID" value="PPQ97777.1"/>
    <property type="molecule type" value="Genomic_DNA"/>
</dbReference>
<sequence length="80" mass="8211">MEIQTKGLGVSSLLPLPPSSPCSLPLCHDSFVRQWMEGGSVGVVVAASLPARLRAAVVVVVVVVAVIDVLRGAASWSGDT</sequence>
<accession>A0A409Y431</accession>
<protein>
    <submittedName>
        <fullName evidence="2">Uncharacterized protein</fullName>
    </submittedName>
</protein>
<feature type="transmembrane region" description="Helical" evidence="1">
    <location>
        <begin position="55"/>
        <end position="74"/>
    </location>
</feature>
<name>A0A409Y431_9AGAR</name>
<evidence type="ECO:0000256" key="1">
    <source>
        <dbReference type="SAM" id="Phobius"/>
    </source>
</evidence>
<evidence type="ECO:0000313" key="2">
    <source>
        <dbReference type="EMBL" id="PPQ97777.1"/>
    </source>
</evidence>
<keyword evidence="1" id="KW-0812">Transmembrane</keyword>
<evidence type="ECO:0000313" key="3">
    <source>
        <dbReference type="Proteomes" id="UP000284706"/>
    </source>
</evidence>
<dbReference type="AlphaFoldDB" id="A0A409Y431"/>
<dbReference type="InParanoid" id="A0A409Y431"/>
<organism evidence="2 3">
    <name type="scientific">Gymnopilus dilepis</name>
    <dbReference type="NCBI Taxonomy" id="231916"/>
    <lineage>
        <taxon>Eukaryota</taxon>
        <taxon>Fungi</taxon>
        <taxon>Dikarya</taxon>
        <taxon>Basidiomycota</taxon>
        <taxon>Agaricomycotina</taxon>
        <taxon>Agaricomycetes</taxon>
        <taxon>Agaricomycetidae</taxon>
        <taxon>Agaricales</taxon>
        <taxon>Agaricineae</taxon>
        <taxon>Hymenogastraceae</taxon>
        <taxon>Gymnopilus</taxon>
    </lineage>
</organism>
<comment type="caution">
    <text evidence="2">The sequence shown here is derived from an EMBL/GenBank/DDBJ whole genome shotgun (WGS) entry which is preliminary data.</text>
</comment>
<keyword evidence="1" id="KW-1133">Transmembrane helix</keyword>
<proteinExistence type="predicted"/>
<keyword evidence="1" id="KW-0472">Membrane</keyword>
<reference evidence="2 3" key="1">
    <citation type="journal article" date="2018" name="Evol. Lett.">
        <title>Horizontal gene cluster transfer increased hallucinogenic mushroom diversity.</title>
        <authorList>
            <person name="Reynolds H.T."/>
            <person name="Vijayakumar V."/>
            <person name="Gluck-Thaler E."/>
            <person name="Korotkin H.B."/>
            <person name="Matheny P.B."/>
            <person name="Slot J.C."/>
        </authorList>
    </citation>
    <scope>NUCLEOTIDE SEQUENCE [LARGE SCALE GENOMIC DNA]</scope>
    <source>
        <strain evidence="2 3">SRW20</strain>
    </source>
</reference>
<gene>
    <name evidence="2" type="ORF">CVT26_012808</name>
</gene>
<keyword evidence="3" id="KW-1185">Reference proteome</keyword>
<dbReference type="Proteomes" id="UP000284706">
    <property type="component" value="Unassembled WGS sequence"/>
</dbReference>